<protein>
    <recommendedName>
        <fullName evidence="4">Regulatory protein zeste</fullName>
    </recommendedName>
</protein>
<feature type="compositionally biased region" description="Low complexity" evidence="1">
    <location>
        <begin position="139"/>
        <end position="154"/>
    </location>
</feature>
<feature type="region of interest" description="Disordered" evidence="1">
    <location>
        <begin position="236"/>
        <end position="271"/>
    </location>
</feature>
<dbReference type="EMBL" id="JH668323">
    <property type="protein sequence ID" value="KAG6445566.1"/>
    <property type="molecule type" value="Genomic_DNA"/>
</dbReference>
<feature type="compositionally biased region" description="Polar residues" evidence="1">
    <location>
        <begin position="248"/>
        <end position="263"/>
    </location>
</feature>
<sequence length="340" mass="38073">MECRSRASVRQFKSLLEHMERHGDFSVKARREGRLKTQKLWQDLAKLLNSVVGGVYRTPETWKKVWMEWKLKTKKKAALIKRQAKRRNSKEVVTLTDLEERLLFLMNMPANMPAASNEEPDKPSEPVPSTSSAQPRAPSRVSLSGSSTASSLGSMVPYTPPGTPPPTPSGSPSAPQLRSSAVFNAESDVASECSSDSTCSQLSCVESIDSVDLELVLSEIEDHVRSHAIREENPEMPGVRNIKPRESAGQTNAPRLRSQTPTVPSARPGHRFGLNQTLTFDRANHYLRIERRRLKLYLMREKNEARKLEIKGNYNAVIERTAIEITTLPFTVDSNGTLRI</sequence>
<feature type="compositionally biased region" description="Pro residues" evidence="1">
    <location>
        <begin position="158"/>
        <end position="169"/>
    </location>
</feature>
<organism evidence="2 3">
    <name type="scientific">Manduca sexta</name>
    <name type="common">Tobacco hawkmoth</name>
    <name type="synonym">Tobacco hornworm</name>
    <dbReference type="NCBI Taxonomy" id="7130"/>
    <lineage>
        <taxon>Eukaryota</taxon>
        <taxon>Metazoa</taxon>
        <taxon>Ecdysozoa</taxon>
        <taxon>Arthropoda</taxon>
        <taxon>Hexapoda</taxon>
        <taxon>Insecta</taxon>
        <taxon>Pterygota</taxon>
        <taxon>Neoptera</taxon>
        <taxon>Endopterygota</taxon>
        <taxon>Lepidoptera</taxon>
        <taxon>Glossata</taxon>
        <taxon>Ditrysia</taxon>
        <taxon>Bombycoidea</taxon>
        <taxon>Sphingidae</taxon>
        <taxon>Sphinginae</taxon>
        <taxon>Sphingini</taxon>
        <taxon>Manduca</taxon>
    </lineage>
</organism>
<feature type="region of interest" description="Disordered" evidence="1">
    <location>
        <begin position="112"/>
        <end position="178"/>
    </location>
</feature>
<dbReference type="OrthoDB" id="6437871at2759"/>
<gene>
    <name evidence="2" type="ORF">O3G_MSEX003994</name>
</gene>
<evidence type="ECO:0000313" key="3">
    <source>
        <dbReference type="Proteomes" id="UP000791440"/>
    </source>
</evidence>
<evidence type="ECO:0000313" key="2">
    <source>
        <dbReference type="EMBL" id="KAG6445566.1"/>
    </source>
</evidence>
<keyword evidence="3" id="KW-1185">Reference proteome</keyword>
<name>A0A922CGS1_MANSE</name>
<dbReference type="AlphaFoldDB" id="A0A922CGS1"/>
<evidence type="ECO:0000256" key="1">
    <source>
        <dbReference type="SAM" id="MobiDB-lite"/>
    </source>
</evidence>
<comment type="caution">
    <text evidence="2">The sequence shown here is derived from an EMBL/GenBank/DDBJ whole genome shotgun (WGS) entry which is preliminary data.</text>
</comment>
<proteinExistence type="predicted"/>
<reference evidence="2" key="1">
    <citation type="journal article" date="2016" name="Insect Biochem. Mol. Biol.">
        <title>Multifaceted biological insights from a draft genome sequence of the tobacco hornworm moth, Manduca sexta.</title>
        <authorList>
            <person name="Kanost M.R."/>
            <person name="Arrese E.L."/>
            <person name="Cao X."/>
            <person name="Chen Y.R."/>
            <person name="Chellapilla S."/>
            <person name="Goldsmith M.R."/>
            <person name="Grosse-Wilde E."/>
            <person name="Heckel D.G."/>
            <person name="Herndon N."/>
            <person name="Jiang H."/>
            <person name="Papanicolaou A."/>
            <person name="Qu J."/>
            <person name="Soulages J.L."/>
            <person name="Vogel H."/>
            <person name="Walters J."/>
            <person name="Waterhouse R.M."/>
            <person name="Ahn S.J."/>
            <person name="Almeida F.C."/>
            <person name="An C."/>
            <person name="Aqrawi P."/>
            <person name="Bretschneider A."/>
            <person name="Bryant W.B."/>
            <person name="Bucks S."/>
            <person name="Chao H."/>
            <person name="Chevignon G."/>
            <person name="Christen J.M."/>
            <person name="Clarke D.F."/>
            <person name="Dittmer N.T."/>
            <person name="Ferguson L.C.F."/>
            <person name="Garavelou S."/>
            <person name="Gordon K.H.J."/>
            <person name="Gunaratna R.T."/>
            <person name="Han Y."/>
            <person name="Hauser F."/>
            <person name="He Y."/>
            <person name="Heidel-Fischer H."/>
            <person name="Hirsh A."/>
            <person name="Hu Y."/>
            <person name="Jiang H."/>
            <person name="Kalra D."/>
            <person name="Klinner C."/>
            <person name="Konig C."/>
            <person name="Kovar C."/>
            <person name="Kroll A.R."/>
            <person name="Kuwar S.S."/>
            <person name="Lee S.L."/>
            <person name="Lehman R."/>
            <person name="Li K."/>
            <person name="Li Z."/>
            <person name="Liang H."/>
            <person name="Lovelace S."/>
            <person name="Lu Z."/>
            <person name="Mansfield J.H."/>
            <person name="McCulloch K.J."/>
            <person name="Mathew T."/>
            <person name="Morton B."/>
            <person name="Muzny D.M."/>
            <person name="Neunemann D."/>
            <person name="Ongeri F."/>
            <person name="Pauchet Y."/>
            <person name="Pu L.L."/>
            <person name="Pyrousis I."/>
            <person name="Rao X.J."/>
            <person name="Redding A."/>
            <person name="Roesel C."/>
            <person name="Sanchez-Gracia A."/>
            <person name="Schaack S."/>
            <person name="Shukla A."/>
            <person name="Tetreau G."/>
            <person name="Wang Y."/>
            <person name="Xiong G.H."/>
            <person name="Traut W."/>
            <person name="Walsh T.K."/>
            <person name="Worley K.C."/>
            <person name="Wu D."/>
            <person name="Wu W."/>
            <person name="Wu Y.Q."/>
            <person name="Zhang X."/>
            <person name="Zou Z."/>
            <person name="Zucker H."/>
            <person name="Briscoe A.D."/>
            <person name="Burmester T."/>
            <person name="Clem R.J."/>
            <person name="Feyereisen R."/>
            <person name="Grimmelikhuijzen C.J.P."/>
            <person name="Hamodrakas S.J."/>
            <person name="Hansson B.S."/>
            <person name="Huguet E."/>
            <person name="Jermiin L.S."/>
            <person name="Lan Q."/>
            <person name="Lehman H.K."/>
            <person name="Lorenzen M."/>
            <person name="Merzendorfer H."/>
            <person name="Michalopoulos I."/>
            <person name="Morton D.B."/>
            <person name="Muthukrishnan S."/>
            <person name="Oakeshott J.G."/>
            <person name="Palmer W."/>
            <person name="Park Y."/>
            <person name="Passarelli A.L."/>
            <person name="Rozas J."/>
            <person name="Schwartz L.M."/>
            <person name="Smith W."/>
            <person name="Southgate A."/>
            <person name="Vilcinskas A."/>
            <person name="Vogt R."/>
            <person name="Wang P."/>
            <person name="Werren J."/>
            <person name="Yu X.Q."/>
            <person name="Zhou J.J."/>
            <person name="Brown S.J."/>
            <person name="Scherer S.E."/>
            <person name="Richards S."/>
            <person name="Blissard G.W."/>
        </authorList>
    </citation>
    <scope>NUCLEOTIDE SEQUENCE</scope>
</reference>
<dbReference type="Proteomes" id="UP000791440">
    <property type="component" value="Unassembled WGS sequence"/>
</dbReference>
<evidence type="ECO:0008006" key="4">
    <source>
        <dbReference type="Google" id="ProtNLM"/>
    </source>
</evidence>
<accession>A0A922CGS1</accession>
<reference evidence="2" key="2">
    <citation type="submission" date="2020-12" db="EMBL/GenBank/DDBJ databases">
        <authorList>
            <person name="Kanost M."/>
        </authorList>
    </citation>
    <scope>NUCLEOTIDE SEQUENCE</scope>
</reference>